<evidence type="ECO:0008006" key="2">
    <source>
        <dbReference type="Google" id="ProtNLM"/>
    </source>
</evidence>
<gene>
    <name evidence="1" type="ORF">BECKDK2373C_GA0170839_101427</name>
</gene>
<organism evidence="1">
    <name type="scientific">Candidatus Kentrum sp. DK</name>
    <dbReference type="NCBI Taxonomy" id="2126562"/>
    <lineage>
        <taxon>Bacteria</taxon>
        <taxon>Pseudomonadati</taxon>
        <taxon>Pseudomonadota</taxon>
        <taxon>Gammaproteobacteria</taxon>
        <taxon>Candidatus Kentrum</taxon>
    </lineage>
</organism>
<name>A0A450S3H5_9GAMM</name>
<dbReference type="EMBL" id="CAADEY010000014">
    <property type="protein sequence ID" value="VFJ46196.1"/>
    <property type="molecule type" value="Genomic_DNA"/>
</dbReference>
<proteinExistence type="predicted"/>
<accession>A0A450S3H5</accession>
<dbReference type="AlphaFoldDB" id="A0A450S3H5"/>
<evidence type="ECO:0000313" key="1">
    <source>
        <dbReference type="EMBL" id="VFJ46196.1"/>
    </source>
</evidence>
<reference evidence="1" key="1">
    <citation type="submission" date="2019-02" db="EMBL/GenBank/DDBJ databases">
        <authorList>
            <person name="Gruber-Vodicka R. H."/>
            <person name="Seah K. B. B."/>
        </authorList>
    </citation>
    <scope>NUCLEOTIDE SEQUENCE</scope>
    <source>
        <strain evidence="1">BECK_DK161</strain>
    </source>
</reference>
<sequence>MTQRQVHLTETQQNTLAFLAHERGGEQTDLIREAVECFLAQQPARRTGGRPMALNRLAGIWRDRTDLPDFNALRREWDRTLD</sequence>
<protein>
    <recommendedName>
        <fullName evidence="2">CopG family transcriptional regulator</fullName>
    </recommendedName>
</protein>